<evidence type="ECO:0000313" key="1">
    <source>
        <dbReference type="Proteomes" id="UP000504618"/>
    </source>
</evidence>
<feature type="non-terminal residue" evidence="2">
    <location>
        <position position="114"/>
    </location>
</feature>
<sequence length="114" mass="13486">MQQDRKKIVVTAVSLIVQELEFSSSESDDEELQLIGRNPRRTVTRIENYVEELIPKLTKKEFKAHFRMLPETCNYILSRIEHRLHRITNGTPMISPRTQFLLALWRMATPDSFR</sequence>
<name>A0A6J1PUJ9_9HYME</name>
<evidence type="ECO:0000313" key="2">
    <source>
        <dbReference type="RefSeq" id="XP_024872535.1"/>
    </source>
</evidence>
<protein>
    <submittedName>
        <fullName evidence="2">Uncharacterized protein LOC112455066</fullName>
    </submittedName>
</protein>
<keyword evidence="1" id="KW-1185">Reference proteome</keyword>
<gene>
    <name evidence="2" type="primary">LOC112455066</name>
</gene>
<dbReference type="GeneID" id="112455066"/>
<proteinExistence type="predicted"/>
<dbReference type="RefSeq" id="XP_024872535.1">
    <property type="nucleotide sequence ID" value="XM_025016767.1"/>
</dbReference>
<accession>A0A6J1PUJ9</accession>
<organism evidence="1 2">
    <name type="scientific">Temnothorax curvispinosus</name>
    <dbReference type="NCBI Taxonomy" id="300111"/>
    <lineage>
        <taxon>Eukaryota</taxon>
        <taxon>Metazoa</taxon>
        <taxon>Ecdysozoa</taxon>
        <taxon>Arthropoda</taxon>
        <taxon>Hexapoda</taxon>
        <taxon>Insecta</taxon>
        <taxon>Pterygota</taxon>
        <taxon>Neoptera</taxon>
        <taxon>Endopterygota</taxon>
        <taxon>Hymenoptera</taxon>
        <taxon>Apocrita</taxon>
        <taxon>Aculeata</taxon>
        <taxon>Formicoidea</taxon>
        <taxon>Formicidae</taxon>
        <taxon>Myrmicinae</taxon>
        <taxon>Temnothorax</taxon>
    </lineage>
</organism>
<dbReference type="OrthoDB" id="7533242at2759"/>
<dbReference type="AlphaFoldDB" id="A0A6J1PUJ9"/>
<dbReference type="Proteomes" id="UP000504618">
    <property type="component" value="Unplaced"/>
</dbReference>
<reference evidence="2" key="1">
    <citation type="submission" date="2025-08" db="UniProtKB">
        <authorList>
            <consortium name="RefSeq"/>
        </authorList>
    </citation>
    <scope>IDENTIFICATION</scope>
    <source>
        <tissue evidence="2">Whole body</tissue>
    </source>
</reference>